<reference evidence="2 3" key="1">
    <citation type="submission" date="2023-12" db="EMBL/GenBank/DDBJ databases">
        <title>Description of new species of Mycobacterium terrae complex isolated from sewage at the Sao Paulo Zoological Park Foundation in Brazil.</title>
        <authorList>
            <person name="Romagnoli C.L."/>
            <person name="Conceicao E.C."/>
            <person name="Machado E."/>
            <person name="Barreto L.B.P.F."/>
            <person name="Sharma A."/>
            <person name="Silva N.M."/>
            <person name="Marques L.E."/>
            <person name="Juliana M.A."/>
            <person name="Lourenco M.C.S."/>
            <person name="Digiampietri L.A."/>
            <person name="Suffys P.N."/>
            <person name="Viana-Niero C."/>
        </authorList>
    </citation>
    <scope>NUCLEOTIDE SEQUENCE [LARGE SCALE GENOMIC DNA]</scope>
    <source>
        <strain evidence="2 3">MYC098</strain>
    </source>
</reference>
<dbReference type="Proteomes" id="UP001299596">
    <property type="component" value="Unassembled WGS sequence"/>
</dbReference>
<gene>
    <name evidence="2" type="ORF">K6T79_09570</name>
</gene>
<feature type="region of interest" description="Disordered" evidence="1">
    <location>
        <begin position="87"/>
        <end position="115"/>
    </location>
</feature>
<sequence length="115" mass="12738">MNVRELITALQRFGPAVLDLPVVIENENIEYMPEHAELIHVEVSNEFCADPDEYAGDGGRAYDKPAQRYREADKNRPTSPVVLLTQQQPWRPTLDGEVVPPALPARQNGTDGTAG</sequence>
<evidence type="ECO:0000313" key="2">
    <source>
        <dbReference type="EMBL" id="MEB3021294.1"/>
    </source>
</evidence>
<evidence type="ECO:0000256" key="1">
    <source>
        <dbReference type="SAM" id="MobiDB-lite"/>
    </source>
</evidence>
<keyword evidence="3" id="KW-1185">Reference proteome</keyword>
<comment type="caution">
    <text evidence="2">The sequence shown here is derived from an EMBL/GenBank/DDBJ whole genome shotgun (WGS) entry which is preliminary data.</text>
</comment>
<organism evidence="2 3">
    <name type="scientific">[Mycobacterium] crassicus</name>
    <dbReference type="NCBI Taxonomy" id="2872309"/>
    <lineage>
        <taxon>Bacteria</taxon>
        <taxon>Bacillati</taxon>
        <taxon>Actinomycetota</taxon>
        <taxon>Actinomycetes</taxon>
        <taxon>Mycobacteriales</taxon>
        <taxon>Mycobacteriaceae</taxon>
        <taxon>Mycolicibacter</taxon>
    </lineage>
</organism>
<dbReference type="EMBL" id="JAYJJR010000005">
    <property type="protein sequence ID" value="MEB3021294.1"/>
    <property type="molecule type" value="Genomic_DNA"/>
</dbReference>
<dbReference type="RefSeq" id="WP_225406323.1">
    <property type="nucleotide sequence ID" value="NZ_JAYJJR010000005.1"/>
</dbReference>
<accession>A0ABU5XGQ2</accession>
<proteinExistence type="predicted"/>
<protein>
    <submittedName>
        <fullName evidence="2">Uncharacterized protein</fullName>
    </submittedName>
</protein>
<evidence type="ECO:0000313" key="3">
    <source>
        <dbReference type="Proteomes" id="UP001299596"/>
    </source>
</evidence>
<name>A0ABU5XGQ2_9MYCO</name>